<dbReference type="GO" id="GO:0004506">
    <property type="term" value="F:squalene monooxygenase activity"/>
    <property type="evidence" value="ECO:0007669"/>
    <property type="project" value="UniProtKB-UniRule"/>
</dbReference>
<comment type="function">
    <text evidence="10">Catalyzes the stereospecific oxidation of squalene to (S)-2,3-epoxysqualene, and is considered to be a rate-limiting enzyme in steroid biosynthesis.</text>
</comment>
<dbReference type="PANTHER" id="PTHR10835">
    <property type="entry name" value="SQUALENE MONOOXYGENASE"/>
    <property type="match status" value="1"/>
</dbReference>
<keyword evidence="10" id="KW-1133">Transmembrane helix</keyword>
<proteinExistence type="inferred from homology"/>
<dbReference type="PRINTS" id="PR00420">
    <property type="entry name" value="RNGMNOXGNASE"/>
</dbReference>
<dbReference type="GO" id="GO:0005789">
    <property type="term" value="C:endoplasmic reticulum membrane"/>
    <property type="evidence" value="ECO:0007669"/>
    <property type="project" value="UniProtKB-SubCell"/>
</dbReference>
<comment type="caution">
    <text evidence="10">Lacks conserved residue(s) required for the propagation of feature annotation.</text>
</comment>
<dbReference type="InterPro" id="IPR013698">
    <property type="entry name" value="Squalene_epoxidase"/>
</dbReference>
<evidence type="ECO:0000256" key="8">
    <source>
        <dbReference type="ARBA" id="ARBA00023002"/>
    </source>
</evidence>
<dbReference type="EC" id="1.14.14.17" evidence="4 10"/>
<dbReference type="InterPro" id="IPR040125">
    <property type="entry name" value="Squalene_monox"/>
</dbReference>
<keyword evidence="8 10" id="KW-0560">Oxidoreductase</keyword>
<evidence type="ECO:0000256" key="9">
    <source>
        <dbReference type="ARBA" id="ARBA00023136"/>
    </source>
</evidence>
<name>A0AA39WGC4_9PEZI</name>
<comment type="similarity">
    <text evidence="3 10">Belongs to the squalene monooxygenase family.</text>
</comment>
<dbReference type="InterPro" id="IPR003953">
    <property type="entry name" value="FAD-dep_OxRdtase_2_FAD-bd"/>
</dbReference>
<keyword evidence="14" id="KW-1185">Reference proteome</keyword>
<dbReference type="Proteomes" id="UP001174934">
    <property type="component" value="Unassembled WGS sequence"/>
</dbReference>
<feature type="transmembrane region" description="Helical" evidence="10">
    <location>
        <begin position="401"/>
        <end position="419"/>
    </location>
</feature>
<comment type="catalytic activity">
    <reaction evidence="10">
        <text>squalene + reduced [NADPH--hemoprotein reductase] + O2 = (S)-2,3-epoxysqualene + oxidized [NADPH--hemoprotein reductase] + H2O + H(+)</text>
        <dbReference type="Rhea" id="RHEA:25282"/>
        <dbReference type="Rhea" id="RHEA-COMP:11964"/>
        <dbReference type="Rhea" id="RHEA-COMP:11965"/>
        <dbReference type="ChEBI" id="CHEBI:15377"/>
        <dbReference type="ChEBI" id="CHEBI:15378"/>
        <dbReference type="ChEBI" id="CHEBI:15379"/>
        <dbReference type="ChEBI" id="CHEBI:15440"/>
        <dbReference type="ChEBI" id="CHEBI:15441"/>
        <dbReference type="ChEBI" id="CHEBI:57618"/>
        <dbReference type="ChEBI" id="CHEBI:58210"/>
        <dbReference type="EC" id="1.14.14.17"/>
    </reaction>
</comment>
<keyword evidence="6 10" id="KW-0274">FAD</keyword>
<sequence>MSSPFTDVDADVLVIGAGVAGCAIATAFSRQQKSVILVERSLKQPDRIVGELLQPGGVQALEKLGLESCLEGIDASLLRGFPPLWFCNKPDTGRSFHHSRFVAKLRDAVEREPNTRLVEATASEILSDKRTGAVVGARCIGSDKVVYEFHAHLTVLANGPFSNFRSQFLPHQPITSQSRLWALALSDVDLPFPETAHAIEAISGTVSIYQIATREARILINIPHKVQRDLVIDPGAEDAKEGAVRSYIRANILPAIPITLQQSLANALETGRLRSMPTKWMPSVMNQTPGLVVLGDALEMRNPVTGAGMMVALKDVLLLTRLFESVPLDDADAVLGVLRSFHWKRKVHSALLNIFAQAMYDIFVSERLEIIQGGYIRFIQEGPRYFAEPAAILGGTMEDPFLALFYVFFIALYSIWLHLRASGLCVFPLRCSSASWCFGGLWASLSADPGGDEGMTAPEAAAEDTQRLCAASADGHRGHHCVGHLCCTRRHPCPWLELCFRHSLGIVDGKDIRWVGTCVVDTAVV</sequence>
<accession>A0AA39WGC4</accession>
<evidence type="ECO:0000256" key="3">
    <source>
        <dbReference type="ARBA" id="ARBA00008802"/>
    </source>
</evidence>
<dbReference type="Pfam" id="PF00890">
    <property type="entry name" value="FAD_binding_2"/>
    <property type="match status" value="1"/>
</dbReference>
<gene>
    <name evidence="13" type="ORF">B0T17DRAFT_497992</name>
</gene>
<evidence type="ECO:0000259" key="12">
    <source>
        <dbReference type="Pfam" id="PF08491"/>
    </source>
</evidence>
<feature type="domain" description="Squalene epoxidase" evidence="12">
    <location>
        <begin position="150"/>
        <end position="430"/>
    </location>
</feature>
<keyword evidence="5 10" id="KW-0285">Flavoprotein</keyword>
<keyword evidence="10" id="KW-0256">Endoplasmic reticulum</keyword>
<dbReference type="AlphaFoldDB" id="A0AA39WGC4"/>
<comment type="cofactor">
    <cofactor evidence="1 10">
        <name>FAD</name>
        <dbReference type="ChEBI" id="CHEBI:57692"/>
    </cofactor>
</comment>
<evidence type="ECO:0000256" key="2">
    <source>
        <dbReference type="ARBA" id="ARBA00004154"/>
    </source>
</evidence>
<evidence type="ECO:0000256" key="6">
    <source>
        <dbReference type="ARBA" id="ARBA00022827"/>
    </source>
</evidence>
<organism evidence="13 14">
    <name type="scientific">Bombardia bombarda</name>
    <dbReference type="NCBI Taxonomy" id="252184"/>
    <lineage>
        <taxon>Eukaryota</taxon>
        <taxon>Fungi</taxon>
        <taxon>Dikarya</taxon>
        <taxon>Ascomycota</taxon>
        <taxon>Pezizomycotina</taxon>
        <taxon>Sordariomycetes</taxon>
        <taxon>Sordariomycetidae</taxon>
        <taxon>Sordariales</taxon>
        <taxon>Lasiosphaeriaceae</taxon>
        <taxon>Bombardia</taxon>
    </lineage>
</organism>
<evidence type="ECO:0000313" key="13">
    <source>
        <dbReference type="EMBL" id="KAK0614879.1"/>
    </source>
</evidence>
<keyword evidence="9 10" id="KW-0472">Membrane</keyword>
<evidence type="ECO:0000256" key="5">
    <source>
        <dbReference type="ARBA" id="ARBA00022630"/>
    </source>
</evidence>
<keyword evidence="7" id="KW-0492">Microsome</keyword>
<dbReference type="Gene3D" id="3.50.50.60">
    <property type="entry name" value="FAD/NAD(P)-binding domain"/>
    <property type="match status" value="1"/>
</dbReference>
<dbReference type="EMBL" id="JAULSR010000007">
    <property type="protein sequence ID" value="KAK0614879.1"/>
    <property type="molecule type" value="Genomic_DNA"/>
</dbReference>
<dbReference type="PANTHER" id="PTHR10835:SF0">
    <property type="entry name" value="SQUALENE MONOOXYGENASE"/>
    <property type="match status" value="1"/>
</dbReference>
<comment type="subcellular location">
    <subcellularLocation>
        <location evidence="10">Endoplasmic reticulum membrane</location>
        <topology evidence="10">Multi-pass membrane protein</topology>
    </subcellularLocation>
    <subcellularLocation>
        <location evidence="2">Microsome membrane</location>
        <topology evidence="2">Multi-pass membrane protein</topology>
    </subcellularLocation>
</comment>
<evidence type="ECO:0000256" key="10">
    <source>
        <dbReference type="RuleBase" id="RU367121"/>
    </source>
</evidence>
<dbReference type="InterPro" id="IPR036188">
    <property type="entry name" value="FAD/NAD-bd_sf"/>
</dbReference>
<keyword evidence="10" id="KW-0812">Transmembrane</keyword>
<evidence type="ECO:0000259" key="11">
    <source>
        <dbReference type="Pfam" id="PF00890"/>
    </source>
</evidence>
<feature type="domain" description="FAD-dependent oxidoreductase 2 FAD-binding" evidence="11">
    <location>
        <begin position="11"/>
        <end position="40"/>
    </location>
</feature>
<dbReference type="Pfam" id="PF08491">
    <property type="entry name" value="SE"/>
    <property type="match status" value="1"/>
</dbReference>
<protein>
    <recommendedName>
        <fullName evidence="4 10">Squalene monooxygenase</fullName>
        <ecNumber evidence="4 10">1.14.14.17</ecNumber>
    </recommendedName>
</protein>
<reference evidence="13" key="1">
    <citation type="submission" date="2023-06" db="EMBL/GenBank/DDBJ databases">
        <title>Genome-scale phylogeny and comparative genomics of the fungal order Sordariales.</title>
        <authorList>
            <consortium name="Lawrence Berkeley National Laboratory"/>
            <person name="Hensen N."/>
            <person name="Bonometti L."/>
            <person name="Westerberg I."/>
            <person name="Brannstrom I.O."/>
            <person name="Guillou S."/>
            <person name="Cros-Aarteil S."/>
            <person name="Calhoun S."/>
            <person name="Haridas S."/>
            <person name="Kuo A."/>
            <person name="Mondo S."/>
            <person name="Pangilinan J."/>
            <person name="Riley R."/>
            <person name="LaButti K."/>
            <person name="Andreopoulos B."/>
            <person name="Lipzen A."/>
            <person name="Chen C."/>
            <person name="Yanf M."/>
            <person name="Daum C."/>
            <person name="Ng V."/>
            <person name="Clum A."/>
            <person name="Steindorff A."/>
            <person name="Ohm R."/>
            <person name="Martin F."/>
            <person name="Silar P."/>
            <person name="Natvig D."/>
            <person name="Lalanne C."/>
            <person name="Gautier V."/>
            <person name="Ament-velasquez S.L."/>
            <person name="Kruys A."/>
            <person name="Hutchinson M.I."/>
            <person name="Powell A.J."/>
            <person name="Barry K."/>
            <person name="Miller A.N."/>
            <person name="Grigoriev I.V."/>
            <person name="Debuchy R."/>
            <person name="Gladieux P."/>
            <person name="Thoren M.H."/>
            <person name="Johannesson H."/>
        </authorList>
    </citation>
    <scope>NUCLEOTIDE SEQUENCE</scope>
    <source>
        <strain evidence="13">SMH3391-2</strain>
    </source>
</reference>
<comment type="caution">
    <text evidence="13">The sequence shown here is derived from an EMBL/GenBank/DDBJ whole genome shotgun (WGS) entry which is preliminary data.</text>
</comment>
<evidence type="ECO:0000313" key="14">
    <source>
        <dbReference type="Proteomes" id="UP001174934"/>
    </source>
</evidence>
<evidence type="ECO:0000256" key="4">
    <source>
        <dbReference type="ARBA" id="ARBA00012312"/>
    </source>
</evidence>
<dbReference type="GO" id="GO:0006696">
    <property type="term" value="P:ergosterol biosynthetic process"/>
    <property type="evidence" value="ECO:0007669"/>
    <property type="project" value="TreeGrafter"/>
</dbReference>
<dbReference type="SUPFAM" id="SSF51905">
    <property type="entry name" value="FAD/NAD(P)-binding domain"/>
    <property type="match status" value="1"/>
</dbReference>
<evidence type="ECO:0000256" key="1">
    <source>
        <dbReference type="ARBA" id="ARBA00001974"/>
    </source>
</evidence>
<dbReference type="GO" id="GO:0050660">
    <property type="term" value="F:flavin adenine dinucleotide binding"/>
    <property type="evidence" value="ECO:0007669"/>
    <property type="project" value="UniProtKB-UniRule"/>
</dbReference>
<evidence type="ECO:0000256" key="7">
    <source>
        <dbReference type="ARBA" id="ARBA00022848"/>
    </source>
</evidence>